<proteinExistence type="predicted"/>
<dbReference type="AlphaFoldDB" id="M7CY03"/>
<protein>
    <submittedName>
        <fullName evidence="1">Uncharacterized protein</fullName>
    </submittedName>
</protein>
<comment type="caution">
    <text evidence="1">The sequence shown here is derived from an EMBL/GenBank/DDBJ whole genome shotgun (WGS) entry which is preliminary data.</text>
</comment>
<dbReference type="Proteomes" id="UP000011960">
    <property type="component" value="Unassembled WGS sequence"/>
</dbReference>
<dbReference type="EMBL" id="APAT01000005">
    <property type="protein sequence ID" value="EMP57130.1"/>
    <property type="molecule type" value="Genomic_DNA"/>
</dbReference>
<accession>M7CY03</accession>
<reference evidence="1 2" key="1">
    <citation type="journal article" date="2013" name="Genome Announc.">
        <title>Genome Sequence of Hydrothermal Arsenic-Respiring Bacterium Marinobacter santoriniensis NKSG1T.</title>
        <authorList>
            <person name="Handley K.M."/>
            <person name="Upton M."/>
            <person name="Beatson S.A."/>
            <person name="Hery M."/>
            <person name="Lloyd J.R."/>
        </authorList>
    </citation>
    <scope>NUCLEOTIDE SEQUENCE [LARGE SCALE GENOMIC DNA]</scope>
    <source>
        <strain evidence="1 2">NKSG1</strain>
    </source>
</reference>
<dbReference type="eggNOG" id="ENOG50348IJ">
    <property type="taxonomic scope" value="Bacteria"/>
</dbReference>
<organism evidence="1 2">
    <name type="scientific">Marinobacter santoriniensis NKSG1</name>
    <dbReference type="NCBI Taxonomy" id="1288826"/>
    <lineage>
        <taxon>Bacteria</taxon>
        <taxon>Pseudomonadati</taxon>
        <taxon>Pseudomonadota</taxon>
        <taxon>Gammaproteobacteria</taxon>
        <taxon>Pseudomonadales</taxon>
        <taxon>Marinobacteraceae</taxon>
        <taxon>Marinobacter</taxon>
    </lineage>
</organism>
<sequence>MSWKMKPDSLIHLRVPAATKGCWVRASRAAGMRLTDWIVDAVEAHMQQQMAKVAIPDDLKFSDLHLSRDPDGGVSFDWAVIERICEASGLPIEMFRDAPEDNVSGLIVGWYQAHRQHGGEADPVADDLIAEVVGEEKAGQTVSHQPGRA</sequence>
<evidence type="ECO:0000313" key="1">
    <source>
        <dbReference type="EMBL" id="EMP57130.1"/>
    </source>
</evidence>
<name>M7CY03_9GAMM</name>
<gene>
    <name evidence="1" type="ORF">MSNKSG1_00868</name>
</gene>
<evidence type="ECO:0000313" key="2">
    <source>
        <dbReference type="Proteomes" id="UP000011960"/>
    </source>
</evidence>
<dbReference type="STRING" id="1288826.MSNKSG1_00868"/>
<dbReference type="PATRIC" id="fig|1288826.3.peg.158"/>
<keyword evidence="2" id="KW-1185">Reference proteome</keyword>